<dbReference type="InterPro" id="IPR029068">
    <property type="entry name" value="Glyas_Bleomycin-R_OHBP_Dase"/>
</dbReference>
<comment type="caution">
    <text evidence="2">The sequence shown here is derived from an EMBL/GenBank/DDBJ whole genome shotgun (WGS) entry which is preliminary data.</text>
</comment>
<evidence type="ECO:0000313" key="3">
    <source>
        <dbReference type="Proteomes" id="UP000245133"/>
    </source>
</evidence>
<dbReference type="InterPro" id="IPR037523">
    <property type="entry name" value="VOC_core"/>
</dbReference>
<evidence type="ECO:0000313" key="2">
    <source>
        <dbReference type="EMBL" id="GBF52141.1"/>
    </source>
</evidence>
<dbReference type="OrthoDB" id="9799428at2"/>
<name>A0A2P2E5I4_9LEPT</name>
<dbReference type="RefSeq" id="WP_108978541.1">
    <property type="nucleotide sequence ID" value="NZ_BFBB01000016.1"/>
</dbReference>
<protein>
    <submittedName>
        <fullName evidence="2">Glyoxalase family protein</fullName>
    </submittedName>
</protein>
<reference evidence="2 3" key="1">
    <citation type="submission" date="2018-02" db="EMBL/GenBank/DDBJ databases">
        <title>Novel Leptospira species isolated from soil and water in Japan.</title>
        <authorList>
            <person name="Nakao R."/>
            <person name="Masuzawa T."/>
        </authorList>
    </citation>
    <scope>NUCLEOTIDE SEQUENCE [LARGE SCALE GENOMIC DNA]</scope>
    <source>
        <strain evidence="2 3">YH101</strain>
    </source>
</reference>
<dbReference type="Gene3D" id="3.10.180.10">
    <property type="entry name" value="2,3-Dihydroxybiphenyl 1,2-Dioxygenase, domain 1"/>
    <property type="match status" value="1"/>
</dbReference>
<dbReference type="EMBL" id="BFBB01000016">
    <property type="protein sequence ID" value="GBF52141.1"/>
    <property type="molecule type" value="Genomic_DNA"/>
</dbReference>
<dbReference type="Proteomes" id="UP000245133">
    <property type="component" value="Unassembled WGS sequence"/>
</dbReference>
<evidence type="ECO:0000259" key="1">
    <source>
        <dbReference type="PROSITE" id="PS51819"/>
    </source>
</evidence>
<accession>A0A2P2E5I4</accession>
<keyword evidence="3" id="KW-1185">Reference proteome</keyword>
<dbReference type="AlphaFoldDB" id="A0A2P2E5I4"/>
<dbReference type="PROSITE" id="PS51819">
    <property type="entry name" value="VOC"/>
    <property type="match status" value="1"/>
</dbReference>
<organism evidence="2 3">
    <name type="scientific">Leptospira ryugenii</name>
    <dbReference type="NCBI Taxonomy" id="1917863"/>
    <lineage>
        <taxon>Bacteria</taxon>
        <taxon>Pseudomonadati</taxon>
        <taxon>Spirochaetota</taxon>
        <taxon>Spirochaetia</taxon>
        <taxon>Leptospirales</taxon>
        <taxon>Leptospiraceae</taxon>
        <taxon>Leptospira</taxon>
    </lineage>
</organism>
<feature type="domain" description="VOC" evidence="1">
    <location>
        <begin position="7"/>
        <end position="117"/>
    </location>
</feature>
<proteinExistence type="predicted"/>
<sequence>MSKHINGIGGFFFRSENPEILKNWYIEILGIDIQNMVWQQQSGPTVFEPFSKNTDYFSKDKMWMINFRVSNLKSFIEELKKKGVEVEEKEEWNSMPEIGVFARVYDPEGNAIELWQPAEE</sequence>
<dbReference type="SUPFAM" id="SSF54593">
    <property type="entry name" value="Glyoxalase/Bleomycin resistance protein/Dihydroxybiphenyl dioxygenase"/>
    <property type="match status" value="1"/>
</dbReference>
<gene>
    <name evidence="2" type="ORF">LPTSP4_36790</name>
</gene>